<keyword evidence="23" id="KW-0175">Coiled coil</keyword>
<dbReference type="Proteomes" id="UP000243794">
    <property type="component" value="Genome"/>
</dbReference>
<evidence type="ECO:0000256" key="6">
    <source>
        <dbReference type="ARBA" id="ARBA00022510"/>
    </source>
</evidence>
<evidence type="ECO:0000256" key="21">
    <source>
        <dbReference type="ARBA" id="ARBA00031199"/>
    </source>
</evidence>
<evidence type="ECO:0000256" key="8">
    <source>
        <dbReference type="ARBA" id="ARBA00022595"/>
    </source>
</evidence>
<evidence type="ECO:0000256" key="4">
    <source>
        <dbReference type="ARBA" id="ARBA00015294"/>
    </source>
</evidence>
<evidence type="ECO:0000256" key="14">
    <source>
        <dbReference type="ARBA" id="ARBA00022870"/>
    </source>
</evidence>
<dbReference type="GO" id="GO:0039654">
    <property type="term" value="P:fusion of virus membrane with host endosome membrane"/>
    <property type="evidence" value="ECO:0007669"/>
    <property type="project" value="UniProtKB-KW"/>
</dbReference>
<evidence type="ECO:0000256" key="5">
    <source>
        <dbReference type="ARBA" id="ARBA00022506"/>
    </source>
</evidence>
<dbReference type="KEGG" id="vg:36838674"/>
<dbReference type="GO" id="GO:0044167">
    <property type="term" value="C:host cell endoplasmic reticulum membrane"/>
    <property type="evidence" value="ECO:0007669"/>
    <property type="project" value="UniProtKB-SubCell"/>
</dbReference>
<keyword evidence="14" id="KW-1043">Host membrane</keyword>
<dbReference type="Gene3D" id="2.60.98.50">
    <property type="match status" value="3"/>
</dbReference>
<feature type="domain" description="Phlebovirus glycoprotein G2 C-terminal" evidence="28">
    <location>
        <begin position="1190"/>
        <end position="1358"/>
    </location>
</feature>
<dbReference type="InterPro" id="IPR010826">
    <property type="entry name" value="Phlebovirus_G1"/>
</dbReference>
<keyword evidence="12" id="KW-1040">Host Golgi apparatus</keyword>
<proteinExistence type="inferred from homology"/>
<accession>A0A159D7X2</accession>
<keyword evidence="13" id="KW-0946">Virion</keyword>
<dbReference type="GO" id="GO:0046718">
    <property type="term" value="P:symbiont entry into host cell"/>
    <property type="evidence" value="ECO:0007669"/>
    <property type="project" value="UniProtKB-KW"/>
</dbReference>
<dbReference type="GO" id="GO:0055036">
    <property type="term" value="C:virion membrane"/>
    <property type="evidence" value="ECO:0007669"/>
    <property type="project" value="UniProtKB-SubCell"/>
</dbReference>
<evidence type="ECO:0000256" key="15">
    <source>
        <dbReference type="ARBA" id="ARBA00022989"/>
    </source>
</evidence>
<dbReference type="InterPro" id="IPR009878">
    <property type="entry name" value="Phlebovirus_G2_fusion"/>
</dbReference>
<dbReference type="Pfam" id="PF19019">
    <property type="entry name" value="Phlebo_G2_C"/>
    <property type="match status" value="1"/>
</dbReference>
<evidence type="ECO:0000256" key="20">
    <source>
        <dbReference type="ARBA" id="ARBA00023296"/>
    </source>
</evidence>
<feature type="transmembrane region" description="Helical" evidence="24">
    <location>
        <begin position="744"/>
        <end position="765"/>
    </location>
</feature>
<evidence type="ECO:0000256" key="3">
    <source>
        <dbReference type="ARBA" id="ARBA00004563"/>
    </source>
</evidence>
<dbReference type="GO" id="GO:0016020">
    <property type="term" value="C:membrane"/>
    <property type="evidence" value="ECO:0007669"/>
    <property type="project" value="InterPro"/>
</dbReference>
<feature type="domain" description="Phlebovirus glycoprotein G1" evidence="25">
    <location>
        <begin position="320"/>
        <end position="848"/>
    </location>
</feature>
<dbReference type="RefSeq" id="YP_009480527.1">
    <property type="nucleotide sequence ID" value="NC_037614.1"/>
</dbReference>
<feature type="domain" description="Phlebovirus nonstructural NS-M" evidence="27">
    <location>
        <begin position="7"/>
        <end position="270"/>
    </location>
</feature>
<evidence type="ECO:0000256" key="11">
    <source>
        <dbReference type="ARBA" id="ARBA00022804"/>
    </source>
</evidence>
<dbReference type="GO" id="GO:0019062">
    <property type="term" value="P:virion attachment to host cell"/>
    <property type="evidence" value="ECO:0007669"/>
    <property type="project" value="UniProtKB-KW"/>
</dbReference>
<feature type="domain" description="Phlebovirus glycoprotein G2 fusion" evidence="26">
    <location>
        <begin position="853"/>
        <end position="1169"/>
    </location>
</feature>
<keyword evidence="9 24" id="KW-0812">Transmembrane</keyword>
<keyword evidence="16 24" id="KW-0472">Membrane</keyword>
<keyword evidence="18" id="KW-0325">Glycoprotein</keyword>
<keyword evidence="7" id="KW-0945">Host-virus interaction</keyword>
<evidence type="ECO:0000256" key="24">
    <source>
        <dbReference type="SAM" id="Phobius"/>
    </source>
</evidence>
<dbReference type="Gene3D" id="2.60.40.3770">
    <property type="match status" value="1"/>
</dbReference>
<keyword evidence="8" id="KW-1162">Viral penetration into host cytoplasm</keyword>
<evidence type="ECO:0000259" key="25">
    <source>
        <dbReference type="Pfam" id="PF07243"/>
    </source>
</evidence>
<reference evidence="29 30" key="1">
    <citation type="journal article" date="2016" name="PLoS Negl. Trop. Dis.">
        <title>Sandfly-Borne Phlebovirus Isolations from Turkey: New Insight into the Sandfly fever Sicilian and Sandfly fever Naples Species.</title>
        <authorList>
            <person name="Alkan C."/>
            <person name="Erisoz Kasap O."/>
            <person name="Alten B."/>
            <person name="de Lamballerie X."/>
            <person name="Charrel R.N."/>
        </authorList>
    </citation>
    <scope>NUCLEOTIDE SEQUENCE [LARGE SCALE GENOMIC DNA]</scope>
    <source>
        <strain evidence="29 30">213</strain>
    </source>
</reference>
<evidence type="ECO:0000256" key="13">
    <source>
        <dbReference type="ARBA" id="ARBA00022844"/>
    </source>
</evidence>
<protein>
    <recommendedName>
        <fullName evidence="4">Envelopment polyprotein</fullName>
    </recommendedName>
    <alternativeName>
        <fullName evidence="21">M polyprotein</fullName>
    </alternativeName>
</protein>
<keyword evidence="5" id="KW-1168">Fusion of virus membrane with host membrane</keyword>
<keyword evidence="30" id="KW-1185">Reference proteome</keyword>
<keyword evidence="10" id="KW-0732">Signal</keyword>
<evidence type="ECO:0000313" key="30">
    <source>
        <dbReference type="Proteomes" id="UP000243794"/>
    </source>
</evidence>
<evidence type="ECO:0000259" key="26">
    <source>
        <dbReference type="Pfam" id="PF07245"/>
    </source>
</evidence>
<keyword evidence="17" id="KW-1015">Disulfide bond</keyword>
<evidence type="ECO:0000256" key="10">
    <source>
        <dbReference type="ARBA" id="ARBA00022729"/>
    </source>
</evidence>
<keyword evidence="6" id="KW-1170">Fusion of virus membrane with host endosomal membrane</keyword>
<evidence type="ECO:0000256" key="16">
    <source>
        <dbReference type="ARBA" id="ARBA00023136"/>
    </source>
</evidence>
<evidence type="ECO:0000256" key="12">
    <source>
        <dbReference type="ARBA" id="ARBA00022812"/>
    </source>
</evidence>
<evidence type="ECO:0000256" key="23">
    <source>
        <dbReference type="SAM" id="Coils"/>
    </source>
</evidence>
<comment type="subcellular location">
    <subcellularLocation>
        <location evidence="1">Host Golgi apparatus membrane</location>
        <topology evidence="1">Single-pass type I membrane protein</topology>
    </subcellularLocation>
    <subcellularLocation>
        <location evidence="2">Host endoplasmic reticulum membrane</location>
        <topology evidence="2">Single-pass type I membrane protein</topology>
    </subcellularLocation>
    <subcellularLocation>
        <location evidence="3">Virion membrane</location>
        <topology evidence="3">Single-pass type I membrane protein</topology>
    </subcellularLocation>
</comment>
<organism evidence="29 30">
    <name type="scientific">Toros virus</name>
    <dbReference type="NCBI Taxonomy" id="1764085"/>
    <lineage>
        <taxon>Viruses</taxon>
        <taxon>Riboviria</taxon>
        <taxon>Orthornavirae</taxon>
        <taxon>Negarnaviricota</taxon>
        <taxon>Polyploviricotina</taxon>
        <taxon>Bunyaviricetes</taxon>
        <taxon>Hareavirales</taxon>
        <taxon>Phenuiviridae</taxon>
        <taxon>Phlebovirus</taxon>
        <taxon>Phlebovirus torosense</taxon>
    </lineage>
</organism>
<keyword evidence="19" id="KW-1038">Host endoplasmic reticulum</keyword>
<evidence type="ECO:0000256" key="22">
    <source>
        <dbReference type="ARBA" id="ARBA00033745"/>
    </source>
</evidence>
<evidence type="ECO:0000256" key="17">
    <source>
        <dbReference type="ARBA" id="ARBA00023157"/>
    </source>
</evidence>
<evidence type="ECO:0000256" key="7">
    <source>
        <dbReference type="ARBA" id="ARBA00022581"/>
    </source>
</evidence>
<dbReference type="EMBL" id="KP966620">
    <property type="protein sequence ID" value="ALS88193.1"/>
    <property type="molecule type" value="Genomic_RNA"/>
</dbReference>
<sequence length="1359" mass="150196">MSEIFLIVLVVASALLLALADVRLDSISSGKEESICFSQNTKVLWIESYWGYEMAKMPGFDLYCRYNDDGDYKFMTNEKARQQIPLVSGAPDSMRFSCGDKNGEFSVTLTNDGRNNMMEGALIKCGTKEFIKSLPDSVSVPTTEASVSIVNGTWEKELEKAENARKQGARLHEEVKASLEGKLSALKHELEKKENDLERTKSELESVRMSIGRKMEAEDKLQDAQYIIEQLREKVASLTSRVANSETDREDLLRAKNEMKELRRQVKTMEDETNEIRRAFMQRPETTKSSPLIATTMLALLSTATIAGGTEPGQRFNSDPHINNRPGLGSFKLFDNDSDATCSRINYGLVCAKFDYLKSLTRYPFFNSHFHHRPILEAYHDSIITKSDKTFCDSAKFSSKDPKCVKEIRRMAYKCPRGVPSIHYIDSEGKIGSLTCPTDEELMDNCMHCRKALKKPVTKFSMQLQDVVCQPDSSEYSGPMENLKGYCRIGMKQFKSCEKSMEKEEVVPFIVIKNKGKLYLSTLRLRNREEMENDNFMCYEAKPNAGSDTNTNHGGKQALNIKECKVVDSQKTKICTGDGTFCSKYACDNEIPDAHCEVAPGSGPLEVMYGGVWIKPMCVGFEKAIVRRELPPDVNTNEVECDSCYSECREDGILVRSTGFMISAAVACSHGSCVSTHNDASTEILIPYPGMSASVGGDIGIHLSHDDVQVSSHYKVHCEPRDPCVMHSCLICAEGLINYQCHTALSAFVVCTVLVSASMIIILILKKILRCLRIAPAVLLTPALWIIRLAGWMGRSIRRKTGEKIEKLNKEMGWQANTELPARPTGVNRERRPIPRSAVYMALILVISPAFGCSDNIIASSKIVKCVNRDSKDVCTVSGVVNVKAGPIGSETCVVVRGPTDSDKKFLTIKTVASELTCVKGQSYWTSQYGVTCLSSRRCHLVAECKKDNCLAWNDTMISAEFAGMTNNTVISENKCFEQCGGIGCGCFNVYPSCLFVHSQLKATKREAIEVFSCVDWNHRLILEVSDFQENKEKVIMSGMTTKFTGWGSLTLALDFDAITGTNSLSFLRSSSGAFSLVDEALSTEPRAGYIGEVRCSSEAAALSAHKSCKVAPGIIHYKPMTDIIECSTSLMDPFAIFLRGALPQTRNGKTFTSSIDKKTVQALTSGVVKASMTLNFDNHDIEFEVSKTTCFASFINATGCYSCNEGARICIQTAAVKNTTLYVHNPDNSLVLIMEVVAPQSTSCRTIHVSKPQLKEDVVYTCDGTERAMTITGTLIALNPFDDRKTEASKSIVVNPKSGDWSLWSWSSGLMNWLGGPLRTAGIIVGYILLAIALVLIFAAVVPRISSIVMATIIKKEK</sequence>
<evidence type="ECO:0000256" key="9">
    <source>
        <dbReference type="ARBA" id="ARBA00022692"/>
    </source>
</evidence>
<feature type="coiled-coil region" evidence="23">
    <location>
        <begin position="169"/>
        <end position="279"/>
    </location>
</feature>
<evidence type="ECO:0000256" key="2">
    <source>
        <dbReference type="ARBA" id="ARBA00004482"/>
    </source>
</evidence>
<name>A0A159D7X2_9VIRU</name>
<dbReference type="InterPro" id="IPR009879">
    <property type="entry name" value="Phlebovirus_NSM"/>
</dbReference>
<feature type="transmembrane region" description="Helical" evidence="24">
    <location>
        <begin position="1328"/>
        <end position="1355"/>
    </location>
</feature>
<dbReference type="GO" id="GO:0044178">
    <property type="term" value="C:host cell Golgi membrane"/>
    <property type="evidence" value="ECO:0007669"/>
    <property type="project" value="UniProtKB-SubCell"/>
</dbReference>
<evidence type="ECO:0000259" key="28">
    <source>
        <dbReference type="Pfam" id="PF19019"/>
    </source>
</evidence>
<comment type="similarity">
    <text evidence="22">Belongs to the phlebovirus envelope glycoprotein family.</text>
</comment>
<evidence type="ECO:0000256" key="1">
    <source>
        <dbReference type="ARBA" id="ARBA00004244"/>
    </source>
</evidence>
<evidence type="ECO:0000313" key="29">
    <source>
        <dbReference type="EMBL" id="ALS88193.1"/>
    </source>
</evidence>
<evidence type="ECO:0000259" key="27">
    <source>
        <dbReference type="Pfam" id="PF07246"/>
    </source>
</evidence>
<keyword evidence="15 24" id="KW-1133">Transmembrane helix</keyword>
<dbReference type="Pfam" id="PF07246">
    <property type="entry name" value="Phlebovirus_NSM"/>
    <property type="match status" value="1"/>
</dbReference>
<evidence type="ECO:0000256" key="19">
    <source>
        <dbReference type="ARBA" id="ARBA00023184"/>
    </source>
</evidence>
<dbReference type="GeneID" id="36838674"/>
<dbReference type="Pfam" id="PF07243">
    <property type="entry name" value="Phlebovirus_G1"/>
    <property type="match status" value="1"/>
</dbReference>
<keyword evidence="11" id="KW-1161">Viral attachment to host cell</keyword>
<keyword evidence="20" id="KW-1160">Virus entry into host cell</keyword>
<evidence type="ECO:0000256" key="18">
    <source>
        <dbReference type="ARBA" id="ARBA00023180"/>
    </source>
</evidence>
<dbReference type="InterPro" id="IPR043603">
    <property type="entry name" value="Phlebo_G2_C"/>
</dbReference>
<dbReference type="Pfam" id="PF07245">
    <property type="entry name" value="Phlebovirus_G2"/>
    <property type="match status" value="1"/>
</dbReference>